<organism evidence="3 4">
    <name type="scientific">Actinomadura luzonensis</name>
    <dbReference type="NCBI Taxonomy" id="2805427"/>
    <lineage>
        <taxon>Bacteria</taxon>
        <taxon>Bacillati</taxon>
        <taxon>Actinomycetota</taxon>
        <taxon>Actinomycetes</taxon>
        <taxon>Streptosporangiales</taxon>
        <taxon>Thermomonosporaceae</taxon>
        <taxon>Actinomadura</taxon>
    </lineage>
</organism>
<evidence type="ECO:0000313" key="3">
    <source>
        <dbReference type="EMBL" id="MCK2221106.1"/>
    </source>
</evidence>
<reference evidence="3 4" key="1">
    <citation type="submission" date="2022-04" db="EMBL/GenBank/DDBJ databases">
        <title>Genome draft of Actinomadura sp. ATCC 31491.</title>
        <authorList>
            <person name="Shi X."/>
            <person name="Du Y."/>
        </authorList>
    </citation>
    <scope>NUCLEOTIDE SEQUENCE [LARGE SCALE GENOMIC DNA]</scope>
    <source>
        <strain evidence="3 4">ATCC 31491</strain>
    </source>
</reference>
<feature type="transmembrane region" description="Helical" evidence="1">
    <location>
        <begin position="275"/>
        <end position="296"/>
    </location>
</feature>
<dbReference type="RefSeq" id="WP_242376882.1">
    <property type="nucleotide sequence ID" value="NZ_JAKRKC020000003.1"/>
</dbReference>
<feature type="transmembrane region" description="Helical" evidence="1">
    <location>
        <begin position="354"/>
        <end position="376"/>
    </location>
</feature>
<feature type="domain" description="Acyltransferase 3" evidence="2">
    <location>
        <begin position="17"/>
        <end position="376"/>
    </location>
</feature>
<feature type="transmembrane region" description="Helical" evidence="1">
    <location>
        <begin position="12"/>
        <end position="38"/>
    </location>
</feature>
<dbReference type="GO" id="GO:0016746">
    <property type="term" value="F:acyltransferase activity"/>
    <property type="evidence" value="ECO:0007669"/>
    <property type="project" value="UniProtKB-KW"/>
</dbReference>
<dbReference type="EMBL" id="JAKRKC020000003">
    <property type="protein sequence ID" value="MCK2221106.1"/>
    <property type="molecule type" value="Genomic_DNA"/>
</dbReference>
<sequence length="410" mass="44972">MIDASPARPPGPANYILSLTGLRGVLAIVVFGNHFLGLNLTFDEKATRQSAGHGLLEALFANATVAVSAFFILSGFVLTWIAGPDDTVRRFYRRRFAKVYPIHLITTLVALALLVAAFGWPAWTVVAQHLLLLHAWVPSEFSYFGLNGVTWSLSCEAFFYLCFPALLAVLNRARTGALYATVAGCVASVFVVPYLVSGVFVVTRPDPFEMVPTSVTGGPFLYWFVHVFPLMRLPEFVVGIALALLVKQGRWRGPNLPASLVICVAGWELNNLLPGYLHVIAGMLIPWTLLVPALATADLSAARSPLRWGPLVWLGELSFSFYASHLIVQEQIVGRIGEWLHGLGWVPAAGPWHWYQWVPFMLLDFAIALPVAWMLFRLVELPAQRLLRPRGARPVAVPAPAVAPSLSQGM</sequence>
<feature type="transmembrane region" description="Helical" evidence="1">
    <location>
        <begin position="143"/>
        <end position="170"/>
    </location>
</feature>
<keyword evidence="3" id="KW-0808">Transferase</keyword>
<dbReference type="InterPro" id="IPR050879">
    <property type="entry name" value="Acyltransferase_3"/>
</dbReference>
<keyword evidence="3" id="KW-0012">Acyltransferase</keyword>
<dbReference type="Pfam" id="PF01757">
    <property type="entry name" value="Acyl_transf_3"/>
    <property type="match status" value="1"/>
</dbReference>
<feature type="transmembrane region" description="Helical" evidence="1">
    <location>
        <begin position="220"/>
        <end position="246"/>
    </location>
</feature>
<evidence type="ECO:0000256" key="1">
    <source>
        <dbReference type="SAM" id="Phobius"/>
    </source>
</evidence>
<accession>A0ABT0G940</accession>
<keyword evidence="1" id="KW-0472">Membrane</keyword>
<dbReference type="Proteomes" id="UP001317259">
    <property type="component" value="Unassembled WGS sequence"/>
</dbReference>
<feature type="transmembrane region" description="Helical" evidence="1">
    <location>
        <begin position="102"/>
        <end position="123"/>
    </location>
</feature>
<evidence type="ECO:0000313" key="4">
    <source>
        <dbReference type="Proteomes" id="UP001317259"/>
    </source>
</evidence>
<dbReference type="InterPro" id="IPR002656">
    <property type="entry name" value="Acyl_transf_3_dom"/>
</dbReference>
<name>A0ABT0G940_9ACTN</name>
<gene>
    <name evidence="3" type="ORF">MF672_045990</name>
</gene>
<keyword evidence="4" id="KW-1185">Reference proteome</keyword>
<protein>
    <submittedName>
        <fullName evidence="3">Acyltransferase</fullName>
    </submittedName>
</protein>
<feature type="transmembrane region" description="Helical" evidence="1">
    <location>
        <begin position="177"/>
        <end position="200"/>
    </location>
</feature>
<dbReference type="PANTHER" id="PTHR23028">
    <property type="entry name" value="ACETYLTRANSFERASE"/>
    <property type="match status" value="1"/>
</dbReference>
<keyword evidence="1" id="KW-0812">Transmembrane</keyword>
<feature type="transmembrane region" description="Helical" evidence="1">
    <location>
        <begin position="58"/>
        <end position="81"/>
    </location>
</feature>
<keyword evidence="1" id="KW-1133">Transmembrane helix</keyword>
<dbReference type="PANTHER" id="PTHR23028:SF53">
    <property type="entry name" value="ACYL_TRANSF_3 DOMAIN-CONTAINING PROTEIN"/>
    <property type="match status" value="1"/>
</dbReference>
<evidence type="ECO:0000259" key="2">
    <source>
        <dbReference type="Pfam" id="PF01757"/>
    </source>
</evidence>
<comment type="caution">
    <text evidence="3">The sequence shown here is derived from an EMBL/GenBank/DDBJ whole genome shotgun (WGS) entry which is preliminary data.</text>
</comment>
<proteinExistence type="predicted"/>